<dbReference type="Proteomes" id="UP001324427">
    <property type="component" value="Unassembled WGS sequence"/>
</dbReference>
<evidence type="ECO:0000259" key="1">
    <source>
        <dbReference type="Pfam" id="PF26176"/>
    </source>
</evidence>
<comment type="caution">
    <text evidence="2">The sequence shown here is derived from an EMBL/GenBank/DDBJ whole genome shotgun (WGS) entry which is preliminary data.</text>
</comment>
<evidence type="ECO:0000313" key="3">
    <source>
        <dbReference type="Proteomes" id="UP001324427"/>
    </source>
</evidence>
<accession>A0AAV9J7W9</accession>
<dbReference type="AlphaFoldDB" id="A0AAV9J7W9"/>
<dbReference type="Pfam" id="PF26176">
    <property type="entry name" value="zf_C2H2_17_2"/>
    <property type="match status" value="1"/>
</dbReference>
<organism evidence="2 3">
    <name type="scientific">Oleoguttula mirabilis</name>
    <dbReference type="NCBI Taxonomy" id="1507867"/>
    <lineage>
        <taxon>Eukaryota</taxon>
        <taxon>Fungi</taxon>
        <taxon>Dikarya</taxon>
        <taxon>Ascomycota</taxon>
        <taxon>Pezizomycotina</taxon>
        <taxon>Dothideomycetes</taxon>
        <taxon>Dothideomycetidae</taxon>
        <taxon>Mycosphaerellales</taxon>
        <taxon>Teratosphaeriaceae</taxon>
        <taxon>Oleoguttula</taxon>
    </lineage>
</organism>
<name>A0AAV9J7W9_9PEZI</name>
<gene>
    <name evidence="2" type="ORF">LTR36_008367</name>
</gene>
<evidence type="ECO:0000313" key="2">
    <source>
        <dbReference type="EMBL" id="KAK4540998.1"/>
    </source>
</evidence>
<protein>
    <recommendedName>
        <fullName evidence="1">C2H2-domain containing protein second zinc finger domain-containing protein</fullName>
    </recommendedName>
</protein>
<proteinExistence type="predicted"/>
<reference evidence="2 3" key="1">
    <citation type="submission" date="2021-11" db="EMBL/GenBank/DDBJ databases">
        <title>Black yeast isolated from Biological Soil Crust.</title>
        <authorList>
            <person name="Kurbessoian T."/>
        </authorList>
    </citation>
    <scope>NUCLEOTIDE SEQUENCE [LARGE SCALE GENOMIC DNA]</scope>
    <source>
        <strain evidence="2 3">CCFEE 5522</strain>
    </source>
</reference>
<feature type="domain" description="C2H2-domain containing protein second zinc finger" evidence="1">
    <location>
        <begin position="105"/>
        <end position="133"/>
    </location>
</feature>
<keyword evidence="3" id="KW-1185">Reference proteome</keyword>
<dbReference type="Gene3D" id="3.30.160.60">
    <property type="entry name" value="Classic Zinc Finger"/>
    <property type="match status" value="1"/>
</dbReference>
<dbReference type="InterPro" id="IPR059095">
    <property type="entry name" value="Znf_C2H2_17_2nd"/>
</dbReference>
<dbReference type="EMBL" id="JAVFHQ010000058">
    <property type="protein sequence ID" value="KAK4540998.1"/>
    <property type="molecule type" value="Genomic_DNA"/>
</dbReference>
<sequence>MDYTNPDRSFASSWNVANDAHWLTNAMALDDLVVPASQDAETTRPHHPVTDPAAVVICSEPSAIPAGRQRAKLLKCGIAGCTYTKLFDRKYELERHMKTYGDGAFACYVVGCERMIKAFTRLDKLREHVRKVHGMRE</sequence>